<reference evidence="1" key="1">
    <citation type="submission" date="2020-03" db="EMBL/GenBank/DDBJ databases">
        <title>The deep terrestrial virosphere.</title>
        <authorList>
            <person name="Holmfeldt K."/>
            <person name="Nilsson E."/>
            <person name="Simone D."/>
            <person name="Lopez-Fernandez M."/>
            <person name="Wu X."/>
            <person name="de Brujin I."/>
            <person name="Lundin D."/>
            <person name="Andersson A."/>
            <person name="Bertilsson S."/>
            <person name="Dopson M."/>
        </authorList>
    </citation>
    <scope>NUCLEOTIDE SEQUENCE</scope>
    <source>
        <strain evidence="1">MM415B00340</strain>
    </source>
</reference>
<organism evidence="1">
    <name type="scientific">viral metagenome</name>
    <dbReference type="NCBI Taxonomy" id="1070528"/>
    <lineage>
        <taxon>unclassified sequences</taxon>
        <taxon>metagenomes</taxon>
        <taxon>organismal metagenomes</taxon>
    </lineage>
</organism>
<name>A0A6M3J9X3_9ZZZZ</name>
<sequence length="315" mass="36513">MGLRPEQMATVMGVAQKGDELKGKTFSDLFDAVQKTAYAKYLDTKPGADDTFQNKLFLEAYKRQPTVYEQKQMQNLDSLIQSRDVGNTYTRWQTKKLRDMLPLEMNEKQSNIIASDMNSLLKGEQLTTERFNRVVKEIKLPLEIQQLEGRILQDEMRTLLFGEQASKERVLQKYYGVRADEIMPKLQDSLNRTKLNELKFAAELDEKSANALAQVMDKTGDKQLSGYAQYVNMHAPDASQHFVYWNDQKTFEEWEQIKLPIVNGRQFTMGDVRDSRIAKTLGLDEALKRLFHTSLQRKEQESINKWTPGYLHPTQ</sequence>
<evidence type="ECO:0000313" key="1">
    <source>
        <dbReference type="EMBL" id="QJA66660.1"/>
    </source>
</evidence>
<protein>
    <submittedName>
        <fullName evidence="1">Uncharacterized protein</fullName>
    </submittedName>
</protein>
<dbReference type="AlphaFoldDB" id="A0A6M3J9X3"/>
<gene>
    <name evidence="1" type="ORF">MM415B00340_0044</name>
</gene>
<dbReference type="EMBL" id="MT141558">
    <property type="protein sequence ID" value="QJA66660.1"/>
    <property type="molecule type" value="Genomic_DNA"/>
</dbReference>
<proteinExistence type="predicted"/>
<accession>A0A6M3J9X3</accession>